<dbReference type="SUPFAM" id="SSF140566">
    <property type="entry name" value="FlgN-like"/>
    <property type="match status" value="1"/>
</dbReference>
<evidence type="ECO:0000313" key="8">
    <source>
        <dbReference type="Proteomes" id="UP000029481"/>
    </source>
</evidence>
<keyword evidence="3" id="KW-1005">Bacterial flagellum biogenesis</keyword>
<dbReference type="RefSeq" id="WP_038473709.1">
    <property type="nucleotide sequence ID" value="NZ_CP009451.1"/>
</dbReference>
<dbReference type="Proteomes" id="UP000217979">
    <property type="component" value="Chromosome"/>
</dbReference>
<proteinExistence type="inferred from homology"/>
<dbReference type="GO" id="GO:0044780">
    <property type="term" value="P:bacterial-type flagellum assembly"/>
    <property type="evidence" value="ECO:0007669"/>
    <property type="project" value="InterPro"/>
</dbReference>
<comment type="function">
    <text evidence="1">Required for the efficient initiation of filament assembly.</text>
</comment>
<keyword evidence="5" id="KW-0969">Cilium</keyword>
<evidence type="ECO:0000313" key="5">
    <source>
        <dbReference type="EMBL" id="AIR03882.1"/>
    </source>
</evidence>
<keyword evidence="4" id="KW-0175">Coiled coil</keyword>
<dbReference type="AlphaFoldDB" id="A0A089PU79"/>
<dbReference type="EMBL" id="CP023525">
    <property type="protein sequence ID" value="ATF93269.1"/>
    <property type="molecule type" value="Genomic_DNA"/>
</dbReference>
<dbReference type="KEGG" id="cnt:JT31_04430"/>
<reference evidence="5 8" key="1">
    <citation type="submission" date="2014-09" db="EMBL/GenBank/DDBJ databases">
        <title>Cedecea neteri SSMD04 Genome Sequencing.</title>
        <authorList>
            <person name="Tan J.-Y."/>
        </authorList>
    </citation>
    <scope>NUCLEOTIDE SEQUENCE [LARGE SCALE GENOMIC DNA]</scope>
    <source>
        <strain evidence="5 8">SSMD04</strain>
    </source>
</reference>
<evidence type="ECO:0000313" key="6">
    <source>
        <dbReference type="EMBL" id="ATF93269.1"/>
    </source>
</evidence>
<dbReference type="OrthoDB" id="6462803at2"/>
<dbReference type="EMBL" id="CP009451">
    <property type="protein sequence ID" value="AIR03882.1"/>
    <property type="molecule type" value="Genomic_DNA"/>
</dbReference>
<dbReference type="Gene3D" id="1.20.58.300">
    <property type="entry name" value="FlgN-like"/>
    <property type="match status" value="1"/>
</dbReference>
<dbReference type="InterPro" id="IPR007809">
    <property type="entry name" value="FlgN-like"/>
</dbReference>
<keyword evidence="8" id="KW-1185">Reference proteome</keyword>
<dbReference type="Proteomes" id="UP000251197">
    <property type="component" value="Unassembled WGS sequence"/>
</dbReference>
<evidence type="ECO:0000313" key="10">
    <source>
        <dbReference type="Proteomes" id="UP000251197"/>
    </source>
</evidence>
<organism evidence="5 8">
    <name type="scientific">Cedecea neteri</name>
    <dbReference type="NCBI Taxonomy" id="158822"/>
    <lineage>
        <taxon>Bacteria</taxon>
        <taxon>Pseudomonadati</taxon>
        <taxon>Pseudomonadota</taxon>
        <taxon>Gammaproteobacteria</taxon>
        <taxon>Enterobacterales</taxon>
        <taxon>Enterobacteriaceae</taxon>
        <taxon>Cedecea</taxon>
    </lineage>
</organism>
<evidence type="ECO:0000313" key="9">
    <source>
        <dbReference type="Proteomes" id="UP000217979"/>
    </source>
</evidence>
<dbReference type="InterPro" id="IPR036679">
    <property type="entry name" value="FlgN-like_sf"/>
</dbReference>
<evidence type="ECO:0000256" key="1">
    <source>
        <dbReference type="ARBA" id="ARBA00002397"/>
    </source>
</evidence>
<dbReference type="Pfam" id="PF05130">
    <property type="entry name" value="FlgN"/>
    <property type="match status" value="1"/>
</dbReference>
<dbReference type="STRING" id="158822.LH23_13590"/>
<dbReference type="EMBL" id="UAVU01000012">
    <property type="protein sequence ID" value="SQC93986.1"/>
    <property type="molecule type" value="Genomic_DNA"/>
</dbReference>
<dbReference type="NCBIfam" id="NF012003">
    <property type="entry name" value="PRK15459.1"/>
    <property type="match status" value="1"/>
</dbReference>
<evidence type="ECO:0000256" key="4">
    <source>
        <dbReference type="SAM" id="Coils"/>
    </source>
</evidence>
<feature type="coiled-coil region" evidence="4">
    <location>
        <begin position="8"/>
        <end position="59"/>
    </location>
</feature>
<evidence type="ECO:0000256" key="3">
    <source>
        <dbReference type="ARBA" id="ARBA00022795"/>
    </source>
</evidence>
<protein>
    <submittedName>
        <fullName evidence="6">Flagella biosynthesis chaperone FlgN</fullName>
    </submittedName>
    <submittedName>
        <fullName evidence="7">Flagella synthesis chaperone protein FlgN</fullName>
    </submittedName>
    <submittedName>
        <fullName evidence="5">Flagellar biosynthesis protein FlgN</fullName>
    </submittedName>
</protein>
<dbReference type="Proteomes" id="UP000029481">
    <property type="component" value="Chromosome"/>
</dbReference>
<evidence type="ECO:0000313" key="7">
    <source>
        <dbReference type="EMBL" id="SQC93986.1"/>
    </source>
</evidence>
<keyword evidence="5" id="KW-0966">Cell projection</keyword>
<keyword evidence="5" id="KW-0282">Flagellum</keyword>
<reference evidence="6 9" key="2">
    <citation type="submission" date="2017-09" db="EMBL/GenBank/DDBJ databases">
        <title>FDA dAtabase for Regulatory Grade micrObial Sequences (FDA-ARGOS): Supporting development and validation of Infectious Disease Dx tests.</title>
        <authorList>
            <person name="Minogue T."/>
            <person name="Wolcott M."/>
            <person name="Wasieloski L."/>
            <person name="Aguilar W."/>
            <person name="Moore D."/>
            <person name="Tallon L."/>
            <person name="Sadzewicz L."/>
            <person name="Ott S."/>
            <person name="Zhao X."/>
            <person name="Nagaraj S."/>
            <person name="Vavikolanu K."/>
            <person name="Aluvathingal J."/>
            <person name="Nadendla S."/>
            <person name="Sichtig H."/>
        </authorList>
    </citation>
    <scope>NUCLEOTIDE SEQUENCE [LARGE SCALE GENOMIC DNA]</scope>
    <source>
        <strain evidence="6 9">FDAARGOS_392</strain>
    </source>
</reference>
<name>A0A089PU79_9ENTR</name>
<evidence type="ECO:0000256" key="2">
    <source>
        <dbReference type="ARBA" id="ARBA00007703"/>
    </source>
</evidence>
<sequence>MSRLLEVLDQMTAVLNSLKEVMDAEQLQLSAGQINSNALQRITEDKSSLLATLDYLEQQRRAEQNAGAVTSLDVSQRWQTITQKTLHLRDINQHNGWLLEDQMARNEQAIAVLKPHQAPDFYGADGQATSQGNRGGKKITI</sequence>
<accession>A0A089PU79</accession>
<gene>
    <name evidence="6" type="ORF">CO704_14680</name>
    <name evidence="5" type="ORF">JT31_04430</name>
    <name evidence="7" type="ORF">NCTC12120_07103</name>
</gene>
<reference evidence="7 10" key="3">
    <citation type="submission" date="2018-06" db="EMBL/GenBank/DDBJ databases">
        <authorList>
            <consortium name="Pathogen Informatics"/>
            <person name="Doyle S."/>
        </authorList>
    </citation>
    <scope>NUCLEOTIDE SEQUENCE [LARGE SCALE GENOMIC DNA]</scope>
    <source>
        <strain evidence="7 10">NCTC12120</strain>
    </source>
</reference>
<comment type="similarity">
    <text evidence="2">Belongs to the FlgN family.</text>
</comment>